<dbReference type="GO" id="GO:0019288">
    <property type="term" value="P:isopentenyl diphosphate biosynthetic process, methylerythritol 4-phosphate pathway"/>
    <property type="evidence" value="ECO:0007669"/>
    <property type="project" value="UniProtKB-UniRule"/>
</dbReference>
<feature type="site" description="Transition state stabilizer" evidence="8">
    <location>
        <position position="136"/>
    </location>
</feature>
<evidence type="ECO:0000256" key="8">
    <source>
        <dbReference type="HAMAP-Rule" id="MF_00107"/>
    </source>
</evidence>
<evidence type="ECO:0000259" key="10">
    <source>
        <dbReference type="Pfam" id="PF02542"/>
    </source>
</evidence>
<feature type="binding site" evidence="8">
    <location>
        <begin position="59"/>
        <end position="61"/>
    </location>
    <ligand>
        <name>4-CDP-2-C-methyl-D-erythritol 2-phosphate</name>
        <dbReference type="ChEBI" id="CHEBI:57919"/>
    </ligand>
</feature>
<feature type="binding site" evidence="8">
    <location>
        <begin position="11"/>
        <end position="13"/>
    </location>
    <ligand>
        <name>4-CDP-2-C-methyl-D-erythritol 2-phosphate</name>
        <dbReference type="ChEBI" id="CHEBI:57919"/>
    </ligand>
</feature>
<feature type="binding site" evidence="8">
    <location>
        <position position="45"/>
    </location>
    <ligand>
        <name>a divalent metal cation</name>
        <dbReference type="ChEBI" id="CHEBI:60240"/>
    </ligand>
</feature>
<sequence length="162" mass="17383">MSQMRIGHGYDVHRLVEGRKLILGGVDVPYAKGLLGHSDADVLLHAISDAILGAIGEGDIGRHFPDTDPAYKGADSIKLLQHVMGLADAKGYRIGNVDATVVAQRPKLAPFIQQMRQNIARALATDDDRVNVKATTTEELGFAGRGEGIAAYGVALLERKDR</sequence>
<evidence type="ECO:0000256" key="6">
    <source>
        <dbReference type="ARBA" id="ARBA00023229"/>
    </source>
</evidence>
<comment type="similarity">
    <text evidence="3 8 9">Belongs to the IspF family.</text>
</comment>
<feature type="binding site" evidence="8">
    <location>
        <position position="145"/>
    </location>
    <ligand>
        <name>4-CDP-2-C-methyl-D-erythritol 2-phosphate</name>
        <dbReference type="ChEBI" id="CHEBI:57919"/>
    </ligand>
</feature>
<dbReference type="NCBIfam" id="TIGR00151">
    <property type="entry name" value="ispF"/>
    <property type="match status" value="1"/>
</dbReference>
<evidence type="ECO:0000256" key="7">
    <source>
        <dbReference type="ARBA" id="ARBA00023239"/>
    </source>
</evidence>
<evidence type="ECO:0000256" key="5">
    <source>
        <dbReference type="ARBA" id="ARBA00022723"/>
    </source>
</evidence>
<evidence type="ECO:0000256" key="1">
    <source>
        <dbReference type="ARBA" id="ARBA00000200"/>
    </source>
</evidence>
<dbReference type="GO" id="GO:0008685">
    <property type="term" value="F:2-C-methyl-D-erythritol 2,4-cyclodiphosphate synthase activity"/>
    <property type="evidence" value="ECO:0007669"/>
    <property type="project" value="UniProtKB-UniRule"/>
</dbReference>
<dbReference type="SUPFAM" id="SSF69765">
    <property type="entry name" value="IpsF-like"/>
    <property type="match status" value="1"/>
</dbReference>
<dbReference type="FunFam" id="3.30.1330.50:FF:000001">
    <property type="entry name" value="2-C-methyl-D-erythritol 2,4-cyclodiphosphate synthase"/>
    <property type="match status" value="1"/>
</dbReference>
<feature type="binding site" evidence="8">
    <location>
        <begin position="135"/>
        <end position="138"/>
    </location>
    <ligand>
        <name>4-CDP-2-C-methyl-D-erythritol 2-phosphate</name>
        <dbReference type="ChEBI" id="CHEBI:57919"/>
    </ligand>
</feature>
<organism evidence="11">
    <name type="scientific">Geobacter sp. (strain M21)</name>
    <dbReference type="NCBI Taxonomy" id="443144"/>
    <lineage>
        <taxon>Bacteria</taxon>
        <taxon>Pseudomonadati</taxon>
        <taxon>Thermodesulfobacteriota</taxon>
        <taxon>Desulfuromonadia</taxon>
        <taxon>Geobacterales</taxon>
        <taxon>Geobacteraceae</taxon>
        <taxon>Geobacter</taxon>
    </lineage>
</organism>
<dbReference type="AlphaFoldDB" id="C6E7N8"/>
<dbReference type="EC" id="4.6.1.12" evidence="4 8"/>
<comment type="catalytic activity">
    <reaction evidence="1 8 9">
        <text>4-CDP-2-C-methyl-D-erythritol 2-phosphate = 2-C-methyl-D-erythritol 2,4-cyclic diphosphate + CMP</text>
        <dbReference type="Rhea" id="RHEA:23864"/>
        <dbReference type="ChEBI" id="CHEBI:57919"/>
        <dbReference type="ChEBI" id="CHEBI:58483"/>
        <dbReference type="ChEBI" id="CHEBI:60377"/>
        <dbReference type="EC" id="4.6.1.12"/>
    </reaction>
</comment>
<accession>C6E7N8</accession>
<keyword evidence="5 8" id="KW-0479">Metal-binding</keyword>
<evidence type="ECO:0000256" key="9">
    <source>
        <dbReference type="RuleBase" id="RU004395"/>
    </source>
</evidence>
<evidence type="ECO:0000256" key="2">
    <source>
        <dbReference type="ARBA" id="ARBA00004709"/>
    </source>
</evidence>
<feature type="binding site" evidence="8">
    <location>
        <position position="142"/>
    </location>
    <ligand>
        <name>4-CDP-2-C-methyl-D-erythritol 2-phosphate</name>
        <dbReference type="ChEBI" id="CHEBI:57919"/>
    </ligand>
</feature>
<feature type="domain" description="2-C-methyl-D-erythritol 2,4-cyclodiphosphate synthase" evidence="10">
    <location>
        <begin position="4"/>
        <end position="157"/>
    </location>
</feature>
<feature type="binding site" evidence="8">
    <location>
        <position position="13"/>
    </location>
    <ligand>
        <name>a divalent metal cation</name>
        <dbReference type="ChEBI" id="CHEBI:60240"/>
    </ligand>
</feature>
<evidence type="ECO:0000256" key="3">
    <source>
        <dbReference type="ARBA" id="ARBA00008480"/>
    </source>
</evidence>
<dbReference type="CDD" id="cd00554">
    <property type="entry name" value="MECDP_synthase"/>
    <property type="match status" value="1"/>
</dbReference>
<dbReference type="InterPro" id="IPR003526">
    <property type="entry name" value="MECDP_synthase"/>
</dbReference>
<comment type="function">
    <text evidence="8">Involved in the biosynthesis of isopentenyl diphosphate (IPP) and dimethylallyl diphosphate (DMAPP), two major building blocks of isoprenoid compounds. Catalyzes the conversion of 4-diphosphocytidyl-2-C-methyl-D-erythritol 2-phosphate (CDP-ME2P) to 2-C-methyl-D-erythritol 2,4-cyclodiphosphate (ME-CPP) with a corresponding release of cytidine 5-monophosphate (CMP).</text>
</comment>
<protein>
    <recommendedName>
        <fullName evidence="4 8">2-C-methyl-D-erythritol 2,4-cyclodiphosphate synthase</fullName>
        <shortName evidence="8">MECDP-synthase</shortName>
        <shortName evidence="8">MECPP-synthase</shortName>
        <shortName evidence="8">MECPS</shortName>
        <ecNumber evidence="4 8">4.6.1.12</ecNumber>
    </recommendedName>
</protein>
<dbReference type="KEGG" id="gem:GM21_3881"/>
<comment type="subunit">
    <text evidence="8">Homotrimer.</text>
</comment>
<comment type="pathway">
    <text evidence="2 8">Isoprenoid biosynthesis; isopentenyl diphosphate biosynthesis via DXP pathway; isopentenyl diphosphate from 1-deoxy-D-xylulose 5-phosphate: step 4/6.</text>
</comment>
<name>C6E7N8_GEOSM</name>
<dbReference type="STRING" id="443144.GM21_3881"/>
<dbReference type="eggNOG" id="COG0245">
    <property type="taxonomic scope" value="Bacteria"/>
</dbReference>
<dbReference type="GO" id="GO:0046872">
    <property type="term" value="F:metal ion binding"/>
    <property type="evidence" value="ECO:0007669"/>
    <property type="project" value="UniProtKB-KW"/>
</dbReference>
<dbReference type="Pfam" id="PF02542">
    <property type="entry name" value="YgbB"/>
    <property type="match status" value="1"/>
</dbReference>
<dbReference type="EMBL" id="CP001661">
    <property type="protein sequence ID" value="ACT19898.1"/>
    <property type="molecule type" value="Genomic_DNA"/>
</dbReference>
<dbReference type="HAMAP" id="MF_00107">
    <property type="entry name" value="IspF"/>
    <property type="match status" value="1"/>
</dbReference>
<dbReference type="UniPathway" id="UPA00056">
    <property type="reaction ID" value="UER00095"/>
</dbReference>
<gene>
    <name evidence="8" type="primary">ispF</name>
    <name evidence="11" type="ordered locus">GM21_3881</name>
</gene>
<dbReference type="PROSITE" id="PS01350">
    <property type="entry name" value="ISPF"/>
    <property type="match status" value="1"/>
</dbReference>
<evidence type="ECO:0000256" key="4">
    <source>
        <dbReference type="ARBA" id="ARBA00012579"/>
    </source>
</evidence>
<dbReference type="InterPro" id="IPR036571">
    <property type="entry name" value="MECDP_synthase_sf"/>
</dbReference>
<dbReference type="HOGENOM" id="CLU_084630_2_0_7"/>
<dbReference type="Gene3D" id="3.30.1330.50">
    <property type="entry name" value="2-C-methyl-D-erythritol 2,4-cyclodiphosphate synthase"/>
    <property type="match status" value="1"/>
</dbReference>
<proteinExistence type="inferred from homology"/>
<evidence type="ECO:0000313" key="11">
    <source>
        <dbReference type="EMBL" id="ACT19898.1"/>
    </source>
</evidence>
<dbReference type="PANTHER" id="PTHR43181:SF1">
    <property type="entry name" value="2-C-METHYL-D-ERYTHRITOL 2,4-CYCLODIPHOSPHATE SYNTHASE, CHLOROPLASTIC"/>
    <property type="match status" value="1"/>
</dbReference>
<comment type="caution">
    <text evidence="8">Lacks conserved residue(s) required for the propagation of feature annotation.</text>
</comment>
<dbReference type="PANTHER" id="PTHR43181">
    <property type="entry name" value="2-C-METHYL-D-ERYTHRITOL 2,4-CYCLODIPHOSPHATE SYNTHASE, CHLOROPLASTIC"/>
    <property type="match status" value="1"/>
</dbReference>
<reference evidence="11" key="1">
    <citation type="submission" date="2009-07" db="EMBL/GenBank/DDBJ databases">
        <title>Complete sequence of Geobacter sp. M21.</title>
        <authorList>
            <consortium name="US DOE Joint Genome Institute"/>
            <person name="Lucas S."/>
            <person name="Copeland A."/>
            <person name="Lapidus A."/>
            <person name="Glavina del Rio T."/>
            <person name="Dalin E."/>
            <person name="Tice H."/>
            <person name="Bruce D."/>
            <person name="Goodwin L."/>
            <person name="Pitluck S."/>
            <person name="Saunders E."/>
            <person name="Brettin T."/>
            <person name="Detter J.C."/>
            <person name="Han C."/>
            <person name="Larimer F."/>
            <person name="Land M."/>
            <person name="Hauser L."/>
            <person name="Kyrpides N."/>
            <person name="Ovchinnikova G."/>
            <person name="Lovley D."/>
        </authorList>
    </citation>
    <scope>NUCLEOTIDE SEQUENCE [LARGE SCALE GENOMIC DNA]</scope>
    <source>
        <strain evidence="11">M21</strain>
    </source>
</reference>
<feature type="binding site" evidence="8">
    <location>
        <position position="11"/>
    </location>
    <ligand>
        <name>a divalent metal cation</name>
        <dbReference type="ChEBI" id="CHEBI:60240"/>
    </ligand>
</feature>
<keyword evidence="7 8" id="KW-0456">Lyase</keyword>
<feature type="binding site" evidence="8">
    <location>
        <begin position="37"/>
        <end position="38"/>
    </location>
    <ligand>
        <name>4-CDP-2-C-methyl-D-erythritol 2-phosphate</name>
        <dbReference type="ChEBI" id="CHEBI:57919"/>
    </ligand>
</feature>
<feature type="binding site" evidence="8">
    <location>
        <begin position="64"/>
        <end position="68"/>
    </location>
    <ligand>
        <name>4-CDP-2-C-methyl-D-erythritol 2-phosphate</name>
        <dbReference type="ChEBI" id="CHEBI:57919"/>
    </ligand>
</feature>
<dbReference type="GO" id="GO:0016114">
    <property type="term" value="P:terpenoid biosynthetic process"/>
    <property type="evidence" value="ECO:0007669"/>
    <property type="project" value="InterPro"/>
</dbReference>
<keyword evidence="6 8" id="KW-0414">Isoprene biosynthesis</keyword>
<feature type="site" description="Transition state stabilizer" evidence="8">
    <location>
        <position position="37"/>
    </location>
</feature>
<dbReference type="InterPro" id="IPR020555">
    <property type="entry name" value="MECDP_synthase_CS"/>
</dbReference>
<comment type="cofactor">
    <cofactor evidence="8">
        <name>a divalent metal cation</name>
        <dbReference type="ChEBI" id="CHEBI:60240"/>
    </cofactor>
    <text evidence="8">Binds 1 divalent metal cation per subunit.</text>
</comment>